<evidence type="ECO:0000256" key="4">
    <source>
        <dbReference type="ARBA" id="ARBA00022801"/>
    </source>
</evidence>
<keyword evidence="10" id="KW-1185">Reference proteome</keyword>
<dbReference type="STRING" id="946362.F2U618"/>
<keyword evidence="5" id="KW-0326">Glycosidase</keyword>
<dbReference type="Gene3D" id="3.50.4.10">
    <property type="entry name" value="Hepatocyte Growth Factor"/>
    <property type="match status" value="1"/>
</dbReference>
<keyword evidence="4" id="KW-0378">Hydrolase</keyword>
<dbReference type="GeneID" id="16075906"/>
<dbReference type="GO" id="GO:0005764">
    <property type="term" value="C:lysosome"/>
    <property type="evidence" value="ECO:0007669"/>
    <property type="project" value="TreeGrafter"/>
</dbReference>
<dbReference type="InterPro" id="IPR017853">
    <property type="entry name" value="GH"/>
</dbReference>
<dbReference type="InterPro" id="IPR000933">
    <property type="entry name" value="Glyco_hydro_29"/>
</dbReference>
<dbReference type="Pfam" id="PF01120">
    <property type="entry name" value="Alpha_L_fucos"/>
    <property type="match status" value="1"/>
</dbReference>
<proteinExistence type="inferred from homology"/>
<evidence type="ECO:0000256" key="3">
    <source>
        <dbReference type="ARBA" id="ARBA00022729"/>
    </source>
</evidence>
<dbReference type="Pfam" id="PF14295">
    <property type="entry name" value="PAN_4"/>
    <property type="match status" value="1"/>
</dbReference>
<evidence type="ECO:0000256" key="6">
    <source>
        <dbReference type="SAM" id="MobiDB-lite"/>
    </source>
</evidence>
<dbReference type="eggNOG" id="KOG3340">
    <property type="taxonomic scope" value="Eukaryota"/>
</dbReference>
<dbReference type="InterPro" id="IPR003609">
    <property type="entry name" value="Pan_app"/>
</dbReference>
<reference evidence="9" key="1">
    <citation type="submission" date="2009-08" db="EMBL/GenBank/DDBJ databases">
        <title>Annotation of Salpingoeca rosetta.</title>
        <authorList>
            <consortium name="The Broad Institute Genome Sequencing Platform"/>
            <person name="Russ C."/>
            <person name="Cuomo C."/>
            <person name="Burger G."/>
            <person name="Gray M.W."/>
            <person name="Holland P.W.H."/>
            <person name="King N."/>
            <person name="Lang F.B.F."/>
            <person name="Roger A.J."/>
            <person name="Ruiz-Trillo I."/>
            <person name="Young S.K."/>
            <person name="Zeng Q."/>
            <person name="Gargeya S."/>
            <person name="Alvarado L."/>
            <person name="Berlin A."/>
            <person name="Chapman S.B."/>
            <person name="Chen Z."/>
            <person name="Freedman E."/>
            <person name="Gellesch M."/>
            <person name="Goldberg J."/>
            <person name="Griggs A."/>
            <person name="Gujja S."/>
            <person name="Heilman E."/>
            <person name="Heiman D."/>
            <person name="Howarth C."/>
            <person name="Mehta T."/>
            <person name="Neiman D."/>
            <person name="Pearson M."/>
            <person name="Roberts A."/>
            <person name="Saif S."/>
            <person name="Shea T."/>
            <person name="Shenoy N."/>
            <person name="Sisk P."/>
            <person name="Stolte C."/>
            <person name="Sykes S."/>
            <person name="White J."/>
            <person name="Yandava C."/>
            <person name="Haas B."/>
            <person name="Nusbaum C."/>
            <person name="Birren B."/>
        </authorList>
    </citation>
    <scope>NUCLEOTIDE SEQUENCE [LARGE SCALE GENOMIC DNA]</scope>
    <source>
        <strain evidence="9">ATCC 50818</strain>
    </source>
</reference>
<dbReference type="RefSeq" id="XP_004995324.1">
    <property type="nucleotide sequence ID" value="XM_004995267.1"/>
</dbReference>
<sequence>MKYAALLLFLAALELVVVVCGGAGALHAAVPALNGVGVPTCEKNTTVDPSSITRIGADFQWLALSDSATLQDCIRACCNNNLCQAFSYNTKVKYCTRAPGGPNKCCALKSSIPKAQKSSFPPGEVTTGYRYEPPATIPRPSKRQQEYMDMGLTQFMHFSVTTFGNIEHDCVDGSCLPPSLFNPTHMGPDAHGITATDQWVQAAKAMGAGEICLTAHHEGGFCLWPSKFSNYTVMQSPHKHDIVEAFVKSCRKYDVRPCFYIGPNANGYFTQVLNYTTEQFVTAQLGMIREVLTKYGFISRLWWDHYLDACGGLSECPACRNQSDPTCFPAAWHTFASLVRELSPNTLIGTGPDVSHSGGGETGVGDYPVWNAANATHSGFGPFGRLFLPREADATIQNPGDAWFWKKDHAYWNATTLWNHYLLTVGRGENFILNLPPDTTGRIPDEYVRVVSAFGDAVRATFSSPLGSIENVTVTCDYPIVVHMNESAATVDMVETREDLMSGQTIAKYAIDALVNNQWVAQTVHGETVGNRIVDAFAQPVVTSTLRFRCLDAVRETIHIRSIKAFKSAPPAA</sequence>
<evidence type="ECO:0000256" key="1">
    <source>
        <dbReference type="ARBA" id="ARBA00007951"/>
    </source>
</evidence>
<dbReference type="Gene3D" id="2.60.120.260">
    <property type="entry name" value="Galactose-binding domain-like"/>
    <property type="match status" value="1"/>
</dbReference>
<dbReference type="PANTHER" id="PTHR10030:SF37">
    <property type="entry name" value="ALPHA-L-FUCOSIDASE-RELATED"/>
    <property type="match status" value="1"/>
</dbReference>
<dbReference type="EC" id="3.2.1.51" evidence="2"/>
<dbReference type="FunFam" id="3.20.20.80:FF:000552">
    <property type="entry name" value="Predicted protein"/>
    <property type="match status" value="1"/>
</dbReference>
<dbReference type="PANTHER" id="PTHR10030">
    <property type="entry name" value="ALPHA-L-FUCOSIDASE"/>
    <property type="match status" value="1"/>
</dbReference>
<dbReference type="Proteomes" id="UP000007799">
    <property type="component" value="Unassembled WGS sequence"/>
</dbReference>
<dbReference type="GO" id="GO:0006004">
    <property type="term" value="P:fucose metabolic process"/>
    <property type="evidence" value="ECO:0007669"/>
    <property type="project" value="TreeGrafter"/>
</dbReference>
<dbReference type="OrthoDB" id="6039950at2759"/>
<protein>
    <recommendedName>
        <fullName evidence="2">alpha-L-fucosidase</fullName>
        <ecNumber evidence="2">3.2.1.51</ecNumber>
    </recommendedName>
</protein>
<feature type="domain" description="Apple" evidence="8">
    <location>
        <begin position="41"/>
        <end position="133"/>
    </location>
</feature>
<dbReference type="PROSITE" id="PS50948">
    <property type="entry name" value="PAN"/>
    <property type="match status" value="1"/>
</dbReference>
<dbReference type="InParanoid" id="F2U618"/>
<dbReference type="AlphaFoldDB" id="F2U618"/>
<feature type="region of interest" description="Disordered" evidence="6">
    <location>
        <begin position="117"/>
        <end position="140"/>
    </location>
</feature>
<gene>
    <name evidence="9" type="ORF">PTSG_03594</name>
</gene>
<dbReference type="InterPro" id="IPR057739">
    <property type="entry name" value="Glyco_hydro_29_N"/>
</dbReference>
<dbReference type="SMART" id="SM00812">
    <property type="entry name" value="Alpha_L_fucos"/>
    <property type="match status" value="1"/>
</dbReference>
<dbReference type="EMBL" id="GL832962">
    <property type="protein sequence ID" value="EGD82960.1"/>
    <property type="molecule type" value="Genomic_DNA"/>
</dbReference>
<evidence type="ECO:0000313" key="9">
    <source>
        <dbReference type="EMBL" id="EGD82960.1"/>
    </source>
</evidence>
<evidence type="ECO:0000313" key="10">
    <source>
        <dbReference type="Proteomes" id="UP000007799"/>
    </source>
</evidence>
<evidence type="ECO:0000256" key="2">
    <source>
        <dbReference type="ARBA" id="ARBA00012662"/>
    </source>
</evidence>
<feature type="chain" id="PRO_5003288427" description="alpha-L-fucosidase" evidence="7">
    <location>
        <begin position="22"/>
        <end position="573"/>
    </location>
</feature>
<evidence type="ECO:0000256" key="5">
    <source>
        <dbReference type="ARBA" id="ARBA00023295"/>
    </source>
</evidence>
<comment type="similarity">
    <text evidence="1">Belongs to the glycosyl hydrolase 29 family.</text>
</comment>
<dbReference type="SUPFAM" id="SSF51445">
    <property type="entry name" value="(Trans)glycosidases"/>
    <property type="match status" value="1"/>
</dbReference>
<organism evidence="10">
    <name type="scientific">Salpingoeca rosetta (strain ATCC 50818 / BSB-021)</name>
    <dbReference type="NCBI Taxonomy" id="946362"/>
    <lineage>
        <taxon>Eukaryota</taxon>
        <taxon>Choanoflagellata</taxon>
        <taxon>Craspedida</taxon>
        <taxon>Salpingoecidae</taxon>
        <taxon>Salpingoeca</taxon>
    </lineage>
</organism>
<accession>F2U618</accession>
<evidence type="ECO:0000256" key="7">
    <source>
        <dbReference type="SAM" id="SignalP"/>
    </source>
</evidence>
<evidence type="ECO:0000259" key="8">
    <source>
        <dbReference type="PROSITE" id="PS50948"/>
    </source>
</evidence>
<dbReference type="GO" id="GO:0004560">
    <property type="term" value="F:alpha-L-fucosidase activity"/>
    <property type="evidence" value="ECO:0007669"/>
    <property type="project" value="UniProtKB-EC"/>
</dbReference>
<dbReference type="GO" id="GO:0016139">
    <property type="term" value="P:glycoside catabolic process"/>
    <property type="evidence" value="ECO:0007669"/>
    <property type="project" value="TreeGrafter"/>
</dbReference>
<dbReference type="Gene3D" id="3.20.20.80">
    <property type="entry name" value="Glycosidases"/>
    <property type="match status" value="1"/>
</dbReference>
<name>F2U618_SALR5</name>
<feature type="signal peptide" evidence="7">
    <location>
        <begin position="1"/>
        <end position="21"/>
    </location>
</feature>
<keyword evidence="3 7" id="KW-0732">Signal</keyword>
<dbReference type="FunCoup" id="F2U618">
    <property type="interactions" value="347"/>
</dbReference>